<dbReference type="Proteomes" id="UP000467636">
    <property type="component" value="Chromosome"/>
</dbReference>
<reference evidence="3 4" key="1">
    <citation type="journal article" date="2019" name="Emerg. Microbes Infect.">
        <title>Comprehensive subspecies identification of 175 nontuberculous mycobacteria species based on 7547 genomic profiles.</title>
        <authorList>
            <person name="Matsumoto Y."/>
            <person name="Kinjo T."/>
            <person name="Motooka D."/>
            <person name="Nabeya D."/>
            <person name="Jung N."/>
            <person name="Uechi K."/>
            <person name="Horii T."/>
            <person name="Iida T."/>
            <person name="Fujita J."/>
            <person name="Nakamura S."/>
        </authorList>
    </citation>
    <scope>NUCLEOTIDE SEQUENCE [LARGE SCALE GENOMIC DNA]</scope>
    <source>
        <strain evidence="3 4">JCM 12143</strain>
    </source>
</reference>
<feature type="compositionally biased region" description="Pro residues" evidence="1">
    <location>
        <begin position="311"/>
        <end position="328"/>
    </location>
</feature>
<dbReference type="EMBL" id="AP022564">
    <property type="protein sequence ID" value="BBX22718.1"/>
    <property type="molecule type" value="Genomic_DNA"/>
</dbReference>
<feature type="domain" description="DUF7159" evidence="2">
    <location>
        <begin position="7"/>
        <end position="229"/>
    </location>
</feature>
<feature type="compositionally biased region" description="Pro residues" evidence="1">
    <location>
        <begin position="342"/>
        <end position="352"/>
    </location>
</feature>
<name>A0AAD1HWB6_9MYCO</name>
<feature type="region of interest" description="Disordered" evidence="1">
    <location>
        <begin position="311"/>
        <end position="370"/>
    </location>
</feature>
<proteinExistence type="predicted"/>
<protein>
    <recommendedName>
        <fullName evidence="2">DUF7159 domain-containing protein</fullName>
    </recommendedName>
</protein>
<evidence type="ECO:0000259" key="2">
    <source>
        <dbReference type="Pfam" id="PF23717"/>
    </source>
</evidence>
<gene>
    <name evidence="3" type="ORF">MTER_21290</name>
</gene>
<keyword evidence="4" id="KW-1185">Reference proteome</keyword>
<dbReference type="Pfam" id="PF23717">
    <property type="entry name" value="DUF7159"/>
    <property type="match status" value="1"/>
</dbReference>
<dbReference type="InterPro" id="IPR055583">
    <property type="entry name" value="DUF7159"/>
</dbReference>
<feature type="compositionally biased region" description="Basic and acidic residues" evidence="1">
    <location>
        <begin position="358"/>
        <end position="370"/>
    </location>
</feature>
<evidence type="ECO:0000256" key="1">
    <source>
        <dbReference type="SAM" id="MobiDB-lite"/>
    </source>
</evidence>
<organism evidence="3 4">
    <name type="scientific">Mycolicibacter terrae</name>
    <dbReference type="NCBI Taxonomy" id="1788"/>
    <lineage>
        <taxon>Bacteria</taxon>
        <taxon>Bacillati</taxon>
        <taxon>Actinomycetota</taxon>
        <taxon>Actinomycetes</taxon>
        <taxon>Mycobacteriales</taxon>
        <taxon>Mycobacteriaceae</taxon>
        <taxon>Mycolicibacter</taxon>
    </lineage>
</organism>
<evidence type="ECO:0000313" key="3">
    <source>
        <dbReference type="EMBL" id="BBX22718.1"/>
    </source>
</evidence>
<dbReference type="AlphaFoldDB" id="A0AAD1HWB6"/>
<sequence>MGRAILDTVLGLAMTPTTIGWVMAEGRADGCPTVSGDEFAISRSDAGLDAVSTASSASAVAARVRTVLAGRGDRLRGVGVTWSDEAAVGAALLLESLADAGFDNVVPVRFSRAAAALTSGIGQRGQQPAVCVVEPGLATLVLFDGSGGEDPIVTACPIGGTDEVIGWLADTFGSGGRRPEVLMVAGSMRGMDRLGRRLESRLSVPVFVQAGAQQALARGAALALAPHADLPGPPVAGTPAGLRIGSGRAMSLSYVGALTMLTGGAVTFVASLSAALSLQMVPGRDAPDVRPSEHVTVARVAVPAAPPPAAPVALPPAGPAPSAEPPEQPVEFGSLWDGPAVAPEPPAPPPSSGPSLLDRFRERLPRLPGR</sequence>
<evidence type="ECO:0000313" key="4">
    <source>
        <dbReference type="Proteomes" id="UP000467636"/>
    </source>
</evidence>
<accession>A0AAD1HWB6</accession>